<dbReference type="InterPro" id="IPR018633">
    <property type="entry name" value="DUF2357"/>
</dbReference>
<dbReference type="OrthoDB" id="67718at2157"/>
<name>A0A2A2H7U2_METBR</name>
<keyword evidence="3" id="KW-1185">Reference proteome</keyword>
<sequence>MVDQKVSIPIQDEYDVDLGILTIIAEIKCIDVDFVSFNRKGISFENIPLVERPDNQTPIQYYSGNDINLSNILLLEETRYQLVFEASEKIKNCSNLELLPTLRKDQHNNFIFEPWKIPLFDKEKYRAGGNLNFHSYAGKSFFDVKINDTQSISYPFEVRSKKIGYYEQYPAMIGDLSKAASGILFETDAPLSQDFKFSERIKETYYEDFMFLEYLFLPENLPLAYEYILRNMYSRLEKYMETVPATFASNIGPLEIIDIISRPDNLYKSKNPPKNWPSNMKSYVPDTIIQKFHQETIDTPENRLLKYFIELLDKLIHDMIEHFSEEDGYIRDKLFKYREIVQDYLSDRWTHEVGELQYIPLNSQVIQKREGYRDIFKYYINFEFAFRLEWEEVEENIKGYERKLSELYEYWCYFKLINVMGKISGKKIRYSDIYEVNKNKWSIKVNRGVKSVQLFNFEFEGQLLHVKLMYNRLFSQNTLYRAYSLPFKPDYTIQIDFDNETYFVHFDAKYRSEGTVLDFYEKIGSQNIILEENEVETRDTEEQIYKKYKYGDLYKMHTYKDAILKTEGAYVFYPGDLKEIFYVDPEEPIPSVGAFPLTPGKNGLEEDELISFIKAVLRNIIEKRELSAICLN</sequence>
<dbReference type="InterPro" id="IPR007505">
    <property type="entry name" value="PDDEXK_7"/>
</dbReference>
<protein>
    <recommendedName>
        <fullName evidence="1">DUF2357 domain-containing protein</fullName>
    </recommendedName>
</protein>
<gene>
    <name evidence="2" type="ORF">ASJ80_09425</name>
</gene>
<organism evidence="2 3">
    <name type="scientific">Methanobacterium bryantii</name>
    <dbReference type="NCBI Taxonomy" id="2161"/>
    <lineage>
        <taxon>Archaea</taxon>
        <taxon>Methanobacteriati</taxon>
        <taxon>Methanobacteriota</taxon>
        <taxon>Methanomada group</taxon>
        <taxon>Methanobacteria</taxon>
        <taxon>Methanobacteriales</taxon>
        <taxon>Methanobacteriaceae</taxon>
        <taxon>Methanobacterium</taxon>
    </lineage>
</organism>
<evidence type="ECO:0000259" key="1">
    <source>
        <dbReference type="Pfam" id="PF09823"/>
    </source>
</evidence>
<dbReference type="Pfam" id="PF04411">
    <property type="entry name" value="PDDEXK_7"/>
    <property type="match status" value="1"/>
</dbReference>
<evidence type="ECO:0000313" key="2">
    <source>
        <dbReference type="EMBL" id="PAV05458.1"/>
    </source>
</evidence>
<reference evidence="2 3" key="1">
    <citation type="journal article" date="2017" name="BMC Genomics">
        <title>Genomic analysis of methanogenic archaea reveals a shift towards energy conservation.</title>
        <authorList>
            <person name="Gilmore S.P."/>
            <person name="Henske J.K."/>
            <person name="Sexton J.A."/>
            <person name="Solomon K.V."/>
            <person name="Seppala S."/>
            <person name="Yoo J.I."/>
            <person name="Huyett L.M."/>
            <person name="Pressman A."/>
            <person name="Cogan J.Z."/>
            <person name="Kivenson V."/>
            <person name="Peng X."/>
            <person name="Tan Y."/>
            <person name="Valentine D.L."/>
            <person name="O'Malley M.A."/>
        </authorList>
    </citation>
    <scope>NUCLEOTIDE SEQUENCE [LARGE SCALE GENOMIC DNA]</scope>
    <source>
        <strain evidence="2 3">M.o.H.</strain>
    </source>
</reference>
<dbReference type="EMBL" id="LMVM01000005">
    <property type="protein sequence ID" value="PAV05458.1"/>
    <property type="molecule type" value="Genomic_DNA"/>
</dbReference>
<dbReference type="RefSeq" id="WP_095652012.1">
    <property type="nucleotide sequence ID" value="NZ_LMVM01000005.1"/>
</dbReference>
<dbReference type="Proteomes" id="UP000217784">
    <property type="component" value="Unassembled WGS sequence"/>
</dbReference>
<proteinExistence type="predicted"/>
<accession>A0A2A2H7U2</accession>
<comment type="caution">
    <text evidence="2">The sequence shown here is derived from an EMBL/GenBank/DDBJ whole genome shotgun (WGS) entry which is preliminary data.</text>
</comment>
<dbReference type="Pfam" id="PF09823">
    <property type="entry name" value="DUF2357"/>
    <property type="match status" value="1"/>
</dbReference>
<feature type="domain" description="DUF2357" evidence="1">
    <location>
        <begin position="129"/>
        <end position="379"/>
    </location>
</feature>
<evidence type="ECO:0000313" key="3">
    <source>
        <dbReference type="Proteomes" id="UP000217784"/>
    </source>
</evidence>
<dbReference type="AlphaFoldDB" id="A0A2A2H7U2"/>